<name>A0A3N4MJ51_9BACT</name>
<dbReference type="Pfam" id="PF22028">
    <property type="entry name" value="DUF6934"/>
    <property type="match status" value="1"/>
</dbReference>
<proteinExistence type="predicted"/>
<gene>
    <name evidence="1" type="ORF">EG028_08025</name>
</gene>
<dbReference type="InterPro" id="IPR053865">
    <property type="entry name" value="DUF6934"/>
</dbReference>
<evidence type="ECO:0000313" key="1">
    <source>
        <dbReference type="EMBL" id="RPD42086.1"/>
    </source>
</evidence>
<sequence>MTQRSKIDFMDVYAVEYEAEDKGEGTFQAELTDGSFVSLKLEVSIMPWGKLPCVYNLAFGPMDYKGRIDVHARLNYRKLMKVFSTILLFVDEYLRAYPGHNIGVDGSSNSRAEFYYRGWQRNFVYLSAYMKLTGIKFYVRIARVGHMQYDNPFDFKDIRCKAFPVSQSGPPAGKIMYNYFVISRDGYGLDNFKNHNYEDKE</sequence>
<keyword evidence="2" id="KW-1185">Reference proteome</keyword>
<dbReference type="OrthoDB" id="1341042at2"/>
<dbReference type="AlphaFoldDB" id="A0A3N4MJ51"/>
<dbReference type="RefSeq" id="WP_120515062.1">
    <property type="nucleotide sequence ID" value="NZ_QXZY01000002.1"/>
</dbReference>
<dbReference type="Proteomes" id="UP000279089">
    <property type="component" value="Unassembled WGS sequence"/>
</dbReference>
<comment type="caution">
    <text evidence="1">The sequence shown here is derived from an EMBL/GenBank/DDBJ whole genome shotgun (WGS) entry which is preliminary data.</text>
</comment>
<evidence type="ECO:0000313" key="2">
    <source>
        <dbReference type="Proteomes" id="UP000279089"/>
    </source>
</evidence>
<protein>
    <submittedName>
        <fullName evidence="1">Uncharacterized protein</fullName>
    </submittedName>
</protein>
<dbReference type="EMBL" id="RMBX01000003">
    <property type="protein sequence ID" value="RPD42086.1"/>
    <property type="molecule type" value="Genomic_DNA"/>
</dbReference>
<accession>A0A3N4MJ51</accession>
<reference evidence="2" key="1">
    <citation type="submission" date="2018-11" db="EMBL/GenBank/DDBJ databases">
        <title>Chitinophaga lutea sp.nov., isolate from arsenic contaminated soil.</title>
        <authorList>
            <person name="Zong Y."/>
        </authorList>
    </citation>
    <scope>NUCLEOTIDE SEQUENCE [LARGE SCALE GENOMIC DNA]</scope>
    <source>
        <strain evidence="2">YLT18</strain>
    </source>
</reference>
<organism evidence="1 2">
    <name type="scientific">Chitinophaga barathri</name>
    <dbReference type="NCBI Taxonomy" id="1647451"/>
    <lineage>
        <taxon>Bacteria</taxon>
        <taxon>Pseudomonadati</taxon>
        <taxon>Bacteroidota</taxon>
        <taxon>Chitinophagia</taxon>
        <taxon>Chitinophagales</taxon>
        <taxon>Chitinophagaceae</taxon>
        <taxon>Chitinophaga</taxon>
    </lineage>
</organism>